<name>A0ABQ5VZ81_9HYPH</name>
<accession>A0ABQ5VZ81</accession>
<evidence type="ECO:0000256" key="1">
    <source>
        <dbReference type="SAM" id="Phobius"/>
    </source>
</evidence>
<feature type="transmembrane region" description="Helical" evidence="1">
    <location>
        <begin position="61"/>
        <end position="80"/>
    </location>
</feature>
<keyword evidence="1" id="KW-0812">Transmembrane</keyword>
<dbReference type="EMBL" id="BSNS01000002">
    <property type="protein sequence ID" value="GLQ52871.1"/>
    <property type="molecule type" value="Genomic_DNA"/>
</dbReference>
<proteinExistence type="predicted"/>
<evidence type="ECO:0000313" key="2">
    <source>
        <dbReference type="EMBL" id="GLQ52871.1"/>
    </source>
</evidence>
<dbReference type="InterPro" id="IPR013879">
    <property type="entry name" value="DUF1761"/>
</dbReference>
<evidence type="ECO:0000313" key="3">
    <source>
        <dbReference type="Proteomes" id="UP001156691"/>
    </source>
</evidence>
<dbReference type="Pfam" id="PF08570">
    <property type="entry name" value="DUF1761"/>
    <property type="match status" value="1"/>
</dbReference>
<sequence length="143" mass="15538">MPRELRQAMNAIPINYWAVLVAAIIRMAVGFAWYSPPLLLKPWQALTGVTPETMRAGLGKAMVVDVIASLIMAFALANIIGASGITDWLDGALAGFWVWLGFIATVLVSLWGYENRSLQLTAINLGNNLIALILMGALLAVWR</sequence>
<keyword evidence="3" id="KW-1185">Reference proteome</keyword>
<evidence type="ECO:0008006" key="4">
    <source>
        <dbReference type="Google" id="ProtNLM"/>
    </source>
</evidence>
<reference evidence="3" key="1">
    <citation type="journal article" date="2019" name="Int. J. Syst. Evol. Microbiol.">
        <title>The Global Catalogue of Microorganisms (GCM) 10K type strain sequencing project: providing services to taxonomists for standard genome sequencing and annotation.</title>
        <authorList>
            <consortium name="The Broad Institute Genomics Platform"/>
            <consortium name="The Broad Institute Genome Sequencing Center for Infectious Disease"/>
            <person name="Wu L."/>
            <person name="Ma J."/>
        </authorList>
    </citation>
    <scope>NUCLEOTIDE SEQUENCE [LARGE SCALE GENOMIC DNA]</scope>
    <source>
        <strain evidence="3">NBRC 112416</strain>
    </source>
</reference>
<protein>
    <recommendedName>
        <fullName evidence="4">DUF1761 domain-containing protein</fullName>
    </recommendedName>
</protein>
<feature type="transmembrane region" description="Helical" evidence="1">
    <location>
        <begin position="12"/>
        <end position="34"/>
    </location>
</feature>
<organism evidence="2 3">
    <name type="scientific">Devosia nitrariae</name>
    <dbReference type="NCBI Taxonomy" id="2071872"/>
    <lineage>
        <taxon>Bacteria</taxon>
        <taxon>Pseudomonadati</taxon>
        <taxon>Pseudomonadota</taxon>
        <taxon>Alphaproteobacteria</taxon>
        <taxon>Hyphomicrobiales</taxon>
        <taxon>Devosiaceae</taxon>
        <taxon>Devosia</taxon>
    </lineage>
</organism>
<feature type="transmembrane region" description="Helical" evidence="1">
    <location>
        <begin position="125"/>
        <end position="142"/>
    </location>
</feature>
<dbReference type="Proteomes" id="UP001156691">
    <property type="component" value="Unassembled WGS sequence"/>
</dbReference>
<feature type="transmembrane region" description="Helical" evidence="1">
    <location>
        <begin position="92"/>
        <end position="113"/>
    </location>
</feature>
<gene>
    <name evidence="2" type="ORF">GCM10010862_01290</name>
</gene>
<keyword evidence="1" id="KW-0472">Membrane</keyword>
<keyword evidence="1" id="KW-1133">Transmembrane helix</keyword>
<comment type="caution">
    <text evidence="2">The sequence shown here is derived from an EMBL/GenBank/DDBJ whole genome shotgun (WGS) entry which is preliminary data.</text>
</comment>